<keyword evidence="2" id="KW-1185">Reference proteome</keyword>
<comment type="caution">
    <text evidence="1">The sequence shown here is derived from an EMBL/GenBank/DDBJ whole genome shotgun (WGS) entry which is preliminary data.</text>
</comment>
<sequence>MLDRYSVIDAQFDILLLHKTNYNRNAYWVSLKLNVNIVLVTRTITKYPERNVSRTLTGSTVTFRVRHL</sequence>
<gene>
    <name evidence="1" type="primary">Acey_s0245.g3556</name>
    <name evidence="1" type="ORF">Y032_0245g3556</name>
</gene>
<dbReference type="AlphaFoldDB" id="A0A016SD19"/>
<dbReference type="Proteomes" id="UP000024635">
    <property type="component" value="Unassembled WGS sequence"/>
</dbReference>
<evidence type="ECO:0000313" key="1">
    <source>
        <dbReference type="EMBL" id="EYB88543.1"/>
    </source>
</evidence>
<protein>
    <submittedName>
        <fullName evidence="1">Uncharacterized protein</fullName>
    </submittedName>
</protein>
<reference evidence="2" key="1">
    <citation type="journal article" date="2015" name="Nat. Genet.">
        <title>The genome and transcriptome of the zoonotic hookworm Ancylostoma ceylanicum identify infection-specific gene families.</title>
        <authorList>
            <person name="Schwarz E.M."/>
            <person name="Hu Y."/>
            <person name="Antoshechkin I."/>
            <person name="Miller M.M."/>
            <person name="Sternberg P.W."/>
            <person name="Aroian R.V."/>
        </authorList>
    </citation>
    <scope>NUCLEOTIDE SEQUENCE</scope>
    <source>
        <strain evidence="2">HY135</strain>
    </source>
</reference>
<proteinExistence type="predicted"/>
<dbReference type="EMBL" id="JARK01001581">
    <property type="protein sequence ID" value="EYB88543.1"/>
    <property type="molecule type" value="Genomic_DNA"/>
</dbReference>
<name>A0A016SD19_9BILA</name>
<evidence type="ECO:0000313" key="2">
    <source>
        <dbReference type="Proteomes" id="UP000024635"/>
    </source>
</evidence>
<organism evidence="1 2">
    <name type="scientific">Ancylostoma ceylanicum</name>
    <dbReference type="NCBI Taxonomy" id="53326"/>
    <lineage>
        <taxon>Eukaryota</taxon>
        <taxon>Metazoa</taxon>
        <taxon>Ecdysozoa</taxon>
        <taxon>Nematoda</taxon>
        <taxon>Chromadorea</taxon>
        <taxon>Rhabditida</taxon>
        <taxon>Rhabditina</taxon>
        <taxon>Rhabditomorpha</taxon>
        <taxon>Strongyloidea</taxon>
        <taxon>Ancylostomatidae</taxon>
        <taxon>Ancylostomatinae</taxon>
        <taxon>Ancylostoma</taxon>
    </lineage>
</organism>
<accession>A0A016SD19</accession>